<dbReference type="Proteomes" id="UP000186406">
    <property type="component" value="Unassembled WGS sequence"/>
</dbReference>
<name>A0A1M7ZR78_9HYPH</name>
<dbReference type="InterPro" id="IPR004089">
    <property type="entry name" value="MCPsignal_dom"/>
</dbReference>
<dbReference type="PANTHER" id="PTHR32089">
    <property type="entry name" value="METHYL-ACCEPTING CHEMOTAXIS PROTEIN MCPB"/>
    <property type="match status" value="1"/>
</dbReference>
<feature type="domain" description="HAMP" evidence="10">
    <location>
        <begin position="212"/>
        <end position="267"/>
    </location>
</feature>
<dbReference type="Pfam" id="PF00015">
    <property type="entry name" value="MCPsignal"/>
    <property type="match status" value="1"/>
</dbReference>
<keyword evidence="3 5" id="KW-0807">Transducer</keyword>
<keyword evidence="2" id="KW-1003">Cell membrane</keyword>
<protein>
    <submittedName>
        <fullName evidence="11">Methyl-accepting chemotaxis protein</fullName>
    </submittedName>
</protein>
<dbReference type="SMART" id="SM00283">
    <property type="entry name" value="MA"/>
    <property type="match status" value="1"/>
</dbReference>
<reference evidence="11 12" key="1">
    <citation type="submission" date="2016-12" db="EMBL/GenBank/DDBJ databases">
        <authorList>
            <person name="Song W.-J."/>
            <person name="Kurnit D.M."/>
        </authorList>
    </citation>
    <scope>NUCLEOTIDE SEQUENCE [LARGE SCALE GENOMIC DNA]</scope>
    <source>
        <strain evidence="11 12">DSM 19599</strain>
    </source>
</reference>
<dbReference type="SMART" id="SM00304">
    <property type="entry name" value="HAMP"/>
    <property type="match status" value="1"/>
</dbReference>
<evidence type="ECO:0000256" key="5">
    <source>
        <dbReference type="PROSITE-ProRule" id="PRU00284"/>
    </source>
</evidence>
<evidence type="ECO:0000259" key="10">
    <source>
        <dbReference type="PROSITE" id="PS50885"/>
    </source>
</evidence>
<evidence type="ECO:0000313" key="12">
    <source>
        <dbReference type="Proteomes" id="UP000186406"/>
    </source>
</evidence>
<dbReference type="PROSITE" id="PS50192">
    <property type="entry name" value="T_SNARE"/>
    <property type="match status" value="1"/>
</dbReference>
<evidence type="ECO:0000256" key="4">
    <source>
        <dbReference type="ARBA" id="ARBA00029447"/>
    </source>
</evidence>
<evidence type="ECO:0000256" key="1">
    <source>
        <dbReference type="ARBA" id="ARBA00004429"/>
    </source>
</evidence>
<dbReference type="InterPro" id="IPR003660">
    <property type="entry name" value="HAMP_dom"/>
</dbReference>
<organism evidence="11 12">
    <name type="scientific">Pseudoxanthobacter soli DSM 19599</name>
    <dbReference type="NCBI Taxonomy" id="1123029"/>
    <lineage>
        <taxon>Bacteria</taxon>
        <taxon>Pseudomonadati</taxon>
        <taxon>Pseudomonadota</taxon>
        <taxon>Alphaproteobacteria</taxon>
        <taxon>Hyphomicrobiales</taxon>
        <taxon>Segnochrobactraceae</taxon>
        <taxon>Pseudoxanthobacter</taxon>
    </lineage>
</organism>
<gene>
    <name evidence="11" type="ORF">SAMN02745172_04009</name>
</gene>
<evidence type="ECO:0000313" key="11">
    <source>
        <dbReference type="EMBL" id="SHO67332.1"/>
    </source>
</evidence>
<evidence type="ECO:0000259" key="9">
    <source>
        <dbReference type="PROSITE" id="PS50192"/>
    </source>
</evidence>
<keyword evidence="7" id="KW-1133">Transmembrane helix</keyword>
<dbReference type="EMBL" id="FRXO01000013">
    <property type="protein sequence ID" value="SHO67332.1"/>
    <property type="molecule type" value="Genomic_DNA"/>
</dbReference>
<dbReference type="PROSITE" id="PS50111">
    <property type="entry name" value="CHEMOTAXIS_TRANSDUC_2"/>
    <property type="match status" value="1"/>
</dbReference>
<evidence type="ECO:0000256" key="7">
    <source>
        <dbReference type="SAM" id="Phobius"/>
    </source>
</evidence>
<comment type="subcellular location">
    <subcellularLocation>
        <location evidence="1">Cell inner membrane</location>
        <topology evidence="1">Multi-pass membrane protein</topology>
    </subcellularLocation>
</comment>
<sequence>MSYNNLPMIWKVTCLLIALGIVSIGGGIYARSELIEIDARYNEIIRGPQPATLEMARAMRAVIVSLNDVYVAIASDAEGGTSEDLALQQKHMASTYEHIAEAARLAPAYASRIEDVGRKLKAAVDASCSGTLNAARQNDSGAASARMAGECRPAVDAVIAEAVTLDDGIFDDAVRMSDEAAARVRTLTVMLVGGIAVATLAVIGLAIVLVRRDIVRPINAAIRNMEAMAGGDLEHSELAEAVRRKDEIGALARALEMLREQLEAGEHARREQAKREEAENHRLKLRESLAETFVFRMRDLSASFAQSSNDVAGSARDLSATAEETSRQAQAVAAATEQAASSVQTVASASEELATSVHEITQQVSHAASVADLAFREAAASNDRIAELSQVATAIGNVISLIKGIADQTNLLALNATIESARAGEAGRGFAVVASEVKQLASQTGRATEEIAAKIAEIQTATQGTVSSMTEIIRVVGDIKQISSTIASAVEQQGAATQEIAQNCQHAAVGAQQVTVNIGSVGEAAELTGSASAQLLSLSVGLSDQATDLRQVVERFVSDLAAA</sequence>
<keyword evidence="2" id="KW-0997">Cell inner membrane</keyword>
<keyword evidence="7" id="KW-0812">Transmembrane</keyword>
<dbReference type="PROSITE" id="PS50885">
    <property type="entry name" value="HAMP"/>
    <property type="match status" value="1"/>
</dbReference>
<dbReference type="Pfam" id="PF00672">
    <property type="entry name" value="HAMP"/>
    <property type="match status" value="1"/>
</dbReference>
<dbReference type="InterPro" id="IPR000727">
    <property type="entry name" value="T_SNARE_dom"/>
</dbReference>
<dbReference type="PANTHER" id="PTHR32089:SF112">
    <property type="entry name" value="LYSOZYME-LIKE PROTEIN-RELATED"/>
    <property type="match status" value="1"/>
</dbReference>
<evidence type="ECO:0000256" key="6">
    <source>
        <dbReference type="SAM" id="Coils"/>
    </source>
</evidence>
<feature type="transmembrane region" description="Helical" evidence="7">
    <location>
        <begin position="187"/>
        <end position="210"/>
    </location>
</feature>
<evidence type="ECO:0000256" key="3">
    <source>
        <dbReference type="ARBA" id="ARBA00023224"/>
    </source>
</evidence>
<feature type="coiled-coil region" evidence="6">
    <location>
        <begin position="255"/>
        <end position="288"/>
    </location>
</feature>
<dbReference type="AlphaFoldDB" id="A0A1M7ZR78"/>
<dbReference type="Gene3D" id="6.10.340.10">
    <property type="match status" value="1"/>
</dbReference>
<dbReference type="GO" id="GO:0005886">
    <property type="term" value="C:plasma membrane"/>
    <property type="evidence" value="ECO:0007669"/>
    <property type="project" value="UniProtKB-SubCell"/>
</dbReference>
<keyword evidence="6" id="KW-0175">Coiled coil</keyword>
<keyword evidence="12" id="KW-1185">Reference proteome</keyword>
<keyword evidence="7" id="KW-0472">Membrane</keyword>
<dbReference type="GO" id="GO:0007165">
    <property type="term" value="P:signal transduction"/>
    <property type="evidence" value="ECO:0007669"/>
    <property type="project" value="UniProtKB-KW"/>
</dbReference>
<dbReference type="CDD" id="cd06225">
    <property type="entry name" value="HAMP"/>
    <property type="match status" value="1"/>
</dbReference>
<proteinExistence type="inferred from homology"/>
<dbReference type="Gene3D" id="1.10.287.950">
    <property type="entry name" value="Methyl-accepting chemotaxis protein"/>
    <property type="match status" value="1"/>
</dbReference>
<accession>A0A1M7ZR78</accession>
<feature type="domain" description="Methyl-accepting transducer" evidence="8">
    <location>
        <begin position="307"/>
        <end position="536"/>
    </location>
</feature>
<dbReference type="STRING" id="1123029.SAMN02745172_04009"/>
<dbReference type="SUPFAM" id="SSF58104">
    <property type="entry name" value="Methyl-accepting chemotaxis protein (MCP) signaling domain"/>
    <property type="match status" value="1"/>
</dbReference>
<feature type="domain" description="T-SNARE coiled-coil homology" evidence="9">
    <location>
        <begin position="459"/>
        <end position="521"/>
    </location>
</feature>
<comment type="similarity">
    <text evidence="4">Belongs to the methyl-accepting chemotaxis (MCP) protein family.</text>
</comment>
<evidence type="ECO:0000256" key="2">
    <source>
        <dbReference type="ARBA" id="ARBA00022519"/>
    </source>
</evidence>
<evidence type="ECO:0000259" key="8">
    <source>
        <dbReference type="PROSITE" id="PS50111"/>
    </source>
</evidence>